<evidence type="ECO:0000256" key="3">
    <source>
        <dbReference type="ARBA" id="ARBA00016337"/>
    </source>
</evidence>
<sequence length="99" mass="11500">MKHKIFHSRKFMNTDIDITVIQDGQSTIEIAEAIESAYGEFERIVKKFTRFNEDSELSNLNRQSGKWVQVSEELVFLVSYMLNMSKKTDGAFDPTIIDF</sequence>
<evidence type="ECO:0000256" key="4">
    <source>
        <dbReference type="ARBA" id="ARBA00022630"/>
    </source>
</evidence>
<proteinExistence type="predicted"/>
<evidence type="ECO:0000256" key="7">
    <source>
        <dbReference type="ARBA" id="ARBA00022827"/>
    </source>
</evidence>
<gene>
    <name evidence="11" type="ORF">KC678_03435</name>
</gene>
<evidence type="ECO:0000256" key="1">
    <source>
        <dbReference type="ARBA" id="ARBA00001946"/>
    </source>
</evidence>
<comment type="cofactor">
    <cofactor evidence="1">
        <name>Mg(2+)</name>
        <dbReference type="ChEBI" id="CHEBI:18420"/>
    </cofactor>
</comment>
<dbReference type="SUPFAM" id="SSF143631">
    <property type="entry name" value="ApbE-like"/>
    <property type="match status" value="1"/>
</dbReference>
<keyword evidence="5 11" id="KW-0808">Transferase</keyword>
<dbReference type="Pfam" id="PF02424">
    <property type="entry name" value="ApbE"/>
    <property type="match status" value="1"/>
</dbReference>
<dbReference type="GO" id="GO:0046872">
    <property type="term" value="F:metal ion binding"/>
    <property type="evidence" value="ECO:0007669"/>
    <property type="project" value="UniProtKB-KW"/>
</dbReference>
<name>A0A955L1S0_9BACT</name>
<evidence type="ECO:0000256" key="8">
    <source>
        <dbReference type="ARBA" id="ARBA00022842"/>
    </source>
</evidence>
<keyword evidence="6" id="KW-0479">Metal-binding</keyword>
<dbReference type="EC" id="2.7.1.180" evidence="2"/>
<dbReference type="GO" id="GO:0016740">
    <property type="term" value="F:transferase activity"/>
    <property type="evidence" value="ECO:0007669"/>
    <property type="project" value="UniProtKB-KW"/>
</dbReference>
<dbReference type="Gene3D" id="3.10.520.10">
    <property type="entry name" value="ApbE-like domains"/>
    <property type="match status" value="1"/>
</dbReference>
<keyword evidence="4" id="KW-0285">Flavoprotein</keyword>
<dbReference type="AlphaFoldDB" id="A0A955L1S0"/>
<dbReference type="PANTHER" id="PTHR30040:SF2">
    <property type="entry name" value="FAD:PROTEIN FMN TRANSFERASE"/>
    <property type="match status" value="1"/>
</dbReference>
<protein>
    <recommendedName>
        <fullName evidence="3">FAD:protein FMN transferase</fullName>
        <ecNumber evidence="2">2.7.1.180</ecNumber>
    </recommendedName>
    <alternativeName>
        <fullName evidence="9">Flavin transferase</fullName>
    </alternativeName>
</protein>
<dbReference type="EMBL" id="JAGQLJ010000070">
    <property type="protein sequence ID" value="MCA9381292.1"/>
    <property type="molecule type" value="Genomic_DNA"/>
</dbReference>
<evidence type="ECO:0000256" key="6">
    <source>
        <dbReference type="ARBA" id="ARBA00022723"/>
    </source>
</evidence>
<feature type="non-terminal residue" evidence="11">
    <location>
        <position position="99"/>
    </location>
</feature>
<organism evidence="11 12">
    <name type="scientific">Candidatus Dojkabacteria bacterium</name>
    <dbReference type="NCBI Taxonomy" id="2099670"/>
    <lineage>
        <taxon>Bacteria</taxon>
        <taxon>Candidatus Dojkabacteria</taxon>
    </lineage>
</organism>
<evidence type="ECO:0000256" key="9">
    <source>
        <dbReference type="ARBA" id="ARBA00031306"/>
    </source>
</evidence>
<reference evidence="11" key="2">
    <citation type="journal article" date="2021" name="Microbiome">
        <title>Successional dynamics and alternative stable states in a saline activated sludge microbial community over 9 years.</title>
        <authorList>
            <person name="Wang Y."/>
            <person name="Ye J."/>
            <person name="Ju F."/>
            <person name="Liu L."/>
            <person name="Boyd J.A."/>
            <person name="Deng Y."/>
            <person name="Parks D.H."/>
            <person name="Jiang X."/>
            <person name="Yin X."/>
            <person name="Woodcroft B.J."/>
            <person name="Tyson G.W."/>
            <person name="Hugenholtz P."/>
            <person name="Polz M.F."/>
            <person name="Zhang T."/>
        </authorList>
    </citation>
    <scope>NUCLEOTIDE SEQUENCE</scope>
    <source>
        <strain evidence="11">HKST-UBA13</strain>
    </source>
</reference>
<keyword evidence="7" id="KW-0274">FAD</keyword>
<comment type="caution">
    <text evidence="11">The sequence shown here is derived from an EMBL/GenBank/DDBJ whole genome shotgun (WGS) entry which is preliminary data.</text>
</comment>
<dbReference type="PANTHER" id="PTHR30040">
    <property type="entry name" value="THIAMINE BIOSYNTHESIS LIPOPROTEIN APBE"/>
    <property type="match status" value="1"/>
</dbReference>
<evidence type="ECO:0000256" key="10">
    <source>
        <dbReference type="ARBA" id="ARBA00048540"/>
    </source>
</evidence>
<dbReference type="Proteomes" id="UP000775877">
    <property type="component" value="Unassembled WGS sequence"/>
</dbReference>
<comment type="catalytic activity">
    <reaction evidence="10">
        <text>L-threonyl-[protein] + FAD = FMN-L-threonyl-[protein] + AMP + H(+)</text>
        <dbReference type="Rhea" id="RHEA:36847"/>
        <dbReference type="Rhea" id="RHEA-COMP:11060"/>
        <dbReference type="Rhea" id="RHEA-COMP:11061"/>
        <dbReference type="ChEBI" id="CHEBI:15378"/>
        <dbReference type="ChEBI" id="CHEBI:30013"/>
        <dbReference type="ChEBI" id="CHEBI:57692"/>
        <dbReference type="ChEBI" id="CHEBI:74257"/>
        <dbReference type="ChEBI" id="CHEBI:456215"/>
        <dbReference type="EC" id="2.7.1.180"/>
    </reaction>
</comment>
<evidence type="ECO:0000313" key="12">
    <source>
        <dbReference type="Proteomes" id="UP000775877"/>
    </source>
</evidence>
<keyword evidence="8" id="KW-0460">Magnesium</keyword>
<evidence type="ECO:0000256" key="5">
    <source>
        <dbReference type="ARBA" id="ARBA00022679"/>
    </source>
</evidence>
<dbReference type="InterPro" id="IPR024932">
    <property type="entry name" value="ApbE"/>
</dbReference>
<evidence type="ECO:0000256" key="2">
    <source>
        <dbReference type="ARBA" id="ARBA00011955"/>
    </source>
</evidence>
<evidence type="ECO:0000313" key="11">
    <source>
        <dbReference type="EMBL" id="MCA9381292.1"/>
    </source>
</evidence>
<reference evidence="11" key="1">
    <citation type="submission" date="2020-04" db="EMBL/GenBank/DDBJ databases">
        <authorList>
            <person name="Zhang T."/>
        </authorList>
    </citation>
    <scope>NUCLEOTIDE SEQUENCE</scope>
    <source>
        <strain evidence="11">HKST-UBA13</strain>
    </source>
</reference>
<dbReference type="InterPro" id="IPR003374">
    <property type="entry name" value="ApbE-like_sf"/>
</dbReference>
<accession>A0A955L1S0</accession>